<dbReference type="EMBL" id="BGZK01000095">
    <property type="protein sequence ID" value="GBP18313.1"/>
    <property type="molecule type" value="Genomic_DNA"/>
</dbReference>
<dbReference type="OrthoDB" id="410404at2759"/>
<evidence type="ECO:0000313" key="1">
    <source>
        <dbReference type="EMBL" id="GBP18313.1"/>
    </source>
</evidence>
<dbReference type="AlphaFoldDB" id="A0A4C1TW77"/>
<gene>
    <name evidence="1" type="ORF">EVAR_9159_1</name>
</gene>
<comment type="caution">
    <text evidence="1">The sequence shown here is derived from an EMBL/GenBank/DDBJ whole genome shotgun (WGS) entry which is preliminary data.</text>
</comment>
<reference evidence="1 2" key="1">
    <citation type="journal article" date="2019" name="Commun. Biol.">
        <title>The bagworm genome reveals a unique fibroin gene that provides high tensile strength.</title>
        <authorList>
            <person name="Kono N."/>
            <person name="Nakamura H."/>
            <person name="Ohtoshi R."/>
            <person name="Tomita M."/>
            <person name="Numata K."/>
            <person name="Arakawa K."/>
        </authorList>
    </citation>
    <scope>NUCLEOTIDE SEQUENCE [LARGE SCALE GENOMIC DNA]</scope>
</reference>
<evidence type="ECO:0000313" key="2">
    <source>
        <dbReference type="Proteomes" id="UP000299102"/>
    </source>
</evidence>
<keyword evidence="2" id="KW-1185">Reference proteome</keyword>
<sequence>MITEILYAKDLSFLTESSKELQRPMSHSPQTCFKIDLKININKTEVMCLNIHDHEAQPIRLGKDVLKLVDKSCCLTNTLTSKYDFNNTTGLLLNSHRLLASLTKPYDMR</sequence>
<accession>A0A4C1TW77</accession>
<protein>
    <submittedName>
        <fullName evidence="1">Uncharacterized protein</fullName>
    </submittedName>
</protein>
<dbReference type="Proteomes" id="UP000299102">
    <property type="component" value="Unassembled WGS sequence"/>
</dbReference>
<organism evidence="1 2">
    <name type="scientific">Eumeta variegata</name>
    <name type="common">Bagworm moth</name>
    <name type="synonym">Eumeta japonica</name>
    <dbReference type="NCBI Taxonomy" id="151549"/>
    <lineage>
        <taxon>Eukaryota</taxon>
        <taxon>Metazoa</taxon>
        <taxon>Ecdysozoa</taxon>
        <taxon>Arthropoda</taxon>
        <taxon>Hexapoda</taxon>
        <taxon>Insecta</taxon>
        <taxon>Pterygota</taxon>
        <taxon>Neoptera</taxon>
        <taxon>Endopterygota</taxon>
        <taxon>Lepidoptera</taxon>
        <taxon>Glossata</taxon>
        <taxon>Ditrysia</taxon>
        <taxon>Tineoidea</taxon>
        <taxon>Psychidae</taxon>
        <taxon>Oiketicinae</taxon>
        <taxon>Eumeta</taxon>
    </lineage>
</organism>
<proteinExistence type="predicted"/>
<name>A0A4C1TW77_EUMVA</name>